<keyword evidence="5 7" id="KW-0687">Ribonucleoprotein</keyword>
<dbReference type="CDD" id="cd00432">
    <property type="entry name" value="Ribosomal_L18_L5e"/>
    <property type="match status" value="1"/>
</dbReference>
<dbReference type="AlphaFoldDB" id="A0A8J6T8R6"/>
<protein>
    <recommendedName>
        <fullName evidence="6 7">Large ribosomal subunit protein uL18</fullName>
    </recommendedName>
</protein>
<evidence type="ECO:0000313" key="9">
    <source>
        <dbReference type="EMBL" id="MBC8178749.1"/>
    </source>
</evidence>
<feature type="region of interest" description="Disordered" evidence="8">
    <location>
        <begin position="1"/>
        <end position="38"/>
    </location>
</feature>
<evidence type="ECO:0000256" key="8">
    <source>
        <dbReference type="SAM" id="MobiDB-lite"/>
    </source>
</evidence>
<evidence type="ECO:0000256" key="7">
    <source>
        <dbReference type="HAMAP-Rule" id="MF_01337"/>
    </source>
</evidence>
<reference evidence="9 10" key="1">
    <citation type="submission" date="2020-08" db="EMBL/GenBank/DDBJ databases">
        <title>Bridging the membrane lipid divide: bacteria of the FCB group superphylum have the potential to synthesize archaeal ether lipids.</title>
        <authorList>
            <person name="Villanueva L."/>
            <person name="Von Meijenfeldt F.A.B."/>
            <person name="Westbye A.B."/>
            <person name="Yadav S."/>
            <person name="Hopmans E.C."/>
            <person name="Dutilh B.E."/>
            <person name="Sinninghe Damste J.S."/>
        </authorList>
    </citation>
    <scope>NUCLEOTIDE SEQUENCE [LARGE SCALE GENOMIC DNA]</scope>
    <source>
        <strain evidence="9">NIOZ-UU27</strain>
    </source>
</reference>
<proteinExistence type="inferred from homology"/>
<sequence length="134" mass="14425">MGVANKRLRGSEVGVASRTERRLRRKKRVRKNVKGSPEKPRLCVFRSTQHIYAQIIDDSIGSTLAEASSLSNDLSAKIGKDGGNKKGAAVVGSAIGKLALSKGVKKVAFDRNGFLYHGRVKALSDAARESGLEF</sequence>
<dbReference type="Gene3D" id="3.30.420.100">
    <property type="match status" value="1"/>
</dbReference>
<evidence type="ECO:0000313" key="10">
    <source>
        <dbReference type="Proteomes" id="UP000650524"/>
    </source>
</evidence>
<dbReference type="NCBIfam" id="TIGR00060">
    <property type="entry name" value="L18_bact"/>
    <property type="match status" value="1"/>
</dbReference>
<name>A0A8J6T8R6_9DELT</name>
<dbReference type="InterPro" id="IPR005484">
    <property type="entry name" value="Ribosomal_uL18_bac/plant/anim"/>
</dbReference>
<dbReference type="GO" id="GO:0003735">
    <property type="term" value="F:structural constituent of ribosome"/>
    <property type="evidence" value="ECO:0007669"/>
    <property type="project" value="InterPro"/>
</dbReference>
<comment type="function">
    <text evidence="7">This is one of the proteins that bind and probably mediate the attachment of the 5S RNA into the large ribosomal subunit, where it forms part of the central protuberance.</text>
</comment>
<gene>
    <name evidence="7" type="primary">rplR</name>
    <name evidence="9" type="ORF">H8E19_15195</name>
</gene>
<keyword evidence="3 7" id="KW-0694">RNA-binding</keyword>
<dbReference type="GO" id="GO:0022625">
    <property type="term" value="C:cytosolic large ribosomal subunit"/>
    <property type="evidence" value="ECO:0007669"/>
    <property type="project" value="TreeGrafter"/>
</dbReference>
<dbReference type="PANTHER" id="PTHR12899">
    <property type="entry name" value="39S RIBOSOMAL PROTEIN L18, MITOCHONDRIAL"/>
    <property type="match status" value="1"/>
</dbReference>
<evidence type="ECO:0000256" key="6">
    <source>
        <dbReference type="ARBA" id="ARBA00035197"/>
    </source>
</evidence>
<dbReference type="FunFam" id="3.30.420.100:FF:000001">
    <property type="entry name" value="50S ribosomal protein L18"/>
    <property type="match status" value="1"/>
</dbReference>
<dbReference type="HAMAP" id="MF_01337_B">
    <property type="entry name" value="Ribosomal_uL18_B"/>
    <property type="match status" value="1"/>
</dbReference>
<keyword evidence="2 7" id="KW-0699">rRNA-binding</keyword>
<dbReference type="EMBL" id="JACNJD010000309">
    <property type="protein sequence ID" value="MBC8178749.1"/>
    <property type="molecule type" value="Genomic_DNA"/>
</dbReference>
<dbReference type="Pfam" id="PF00861">
    <property type="entry name" value="Ribosomal_L18p"/>
    <property type="match status" value="1"/>
</dbReference>
<comment type="subunit">
    <text evidence="7">Part of the 50S ribosomal subunit; part of the 5S rRNA/L5/L18/L25 subcomplex. Contacts the 5S and 23S rRNAs.</text>
</comment>
<feature type="compositionally biased region" description="Basic residues" evidence="8">
    <location>
        <begin position="21"/>
        <end position="33"/>
    </location>
</feature>
<evidence type="ECO:0000256" key="3">
    <source>
        <dbReference type="ARBA" id="ARBA00022884"/>
    </source>
</evidence>
<accession>A0A8J6T8R6</accession>
<comment type="caution">
    <text evidence="9">The sequence shown here is derived from an EMBL/GenBank/DDBJ whole genome shotgun (WGS) entry which is preliminary data.</text>
</comment>
<evidence type="ECO:0000256" key="4">
    <source>
        <dbReference type="ARBA" id="ARBA00022980"/>
    </source>
</evidence>
<dbReference type="SUPFAM" id="SSF53137">
    <property type="entry name" value="Translational machinery components"/>
    <property type="match status" value="1"/>
</dbReference>
<dbReference type="InterPro" id="IPR004389">
    <property type="entry name" value="Ribosomal_uL18_bac-type"/>
</dbReference>
<dbReference type="GO" id="GO:0008097">
    <property type="term" value="F:5S rRNA binding"/>
    <property type="evidence" value="ECO:0007669"/>
    <property type="project" value="TreeGrafter"/>
</dbReference>
<dbReference type="InterPro" id="IPR057268">
    <property type="entry name" value="Ribosomal_L18"/>
</dbReference>
<comment type="similarity">
    <text evidence="1 7">Belongs to the universal ribosomal protein uL18 family.</text>
</comment>
<dbReference type="GO" id="GO:0006412">
    <property type="term" value="P:translation"/>
    <property type="evidence" value="ECO:0007669"/>
    <property type="project" value="UniProtKB-UniRule"/>
</dbReference>
<organism evidence="9 10">
    <name type="scientific">Candidatus Desulfacyla euxinica</name>
    <dbReference type="NCBI Taxonomy" id="2841693"/>
    <lineage>
        <taxon>Bacteria</taxon>
        <taxon>Deltaproteobacteria</taxon>
        <taxon>Candidatus Desulfacyla</taxon>
    </lineage>
</organism>
<evidence type="ECO:0000256" key="1">
    <source>
        <dbReference type="ARBA" id="ARBA00007116"/>
    </source>
</evidence>
<evidence type="ECO:0000256" key="5">
    <source>
        <dbReference type="ARBA" id="ARBA00023274"/>
    </source>
</evidence>
<keyword evidence="4 7" id="KW-0689">Ribosomal protein</keyword>
<dbReference type="PANTHER" id="PTHR12899:SF3">
    <property type="entry name" value="LARGE RIBOSOMAL SUBUNIT PROTEIN UL18M"/>
    <property type="match status" value="1"/>
</dbReference>
<evidence type="ECO:0000256" key="2">
    <source>
        <dbReference type="ARBA" id="ARBA00022730"/>
    </source>
</evidence>
<dbReference type="Proteomes" id="UP000650524">
    <property type="component" value="Unassembled WGS sequence"/>
</dbReference>